<keyword evidence="1" id="KW-0833">Ubl conjugation pathway</keyword>
<dbReference type="AlphaFoldDB" id="A0A0F7SF19"/>
<accession>A0A0F7SF19</accession>
<name>A0A0F7SF19_PHARH</name>
<dbReference type="FunFam" id="3.10.110.10:FF:000072">
    <property type="entry name" value="Ubiquitin-conjugating enzyme E2 W"/>
    <property type="match status" value="1"/>
</dbReference>
<sequence>MSSISTRRLTKELKDLTTKGAPPGINLLKADDLSSWLLTIEVPGDNLYQGETFCLKFTFGPQYPIDSPTVVFVVNGVFKAPIHPHVYSNGHICASILGDEWNPLLSAQTVCLTIQSMLASCTDKSAPKDNDRYIRRATNSPKDATFVYHDDTV</sequence>
<dbReference type="Gene3D" id="3.10.110.10">
    <property type="entry name" value="Ubiquitin Conjugating Enzyme"/>
    <property type="match status" value="1"/>
</dbReference>
<dbReference type="SMART" id="SM00212">
    <property type="entry name" value="UBCc"/>
    <property type="match status" value="1"/>
</dbReference>
<dbReference type="Pfam" id="PF00179">
    <property type="entry name" value="UQ_con"/>
    <property type="match status" value="1"/>
</dbReference>
<dbReference type="EMBL" id="LN483167">
    <property type="protein sequence ID" value="CDZ96685.1"/>
    <property type="molecule type" value="Genomic_DNA"/>
</dbReference>
<dbReference type="PANTHER" id="PTHR24067">
    <property type="entry name" value="UBIQUITIN-CONJUGATING ENZYME E2"/>
    <property type="match status" value="1"/>
</dbReference>
<dbReference type="SUPFAM" id="SSF54495">
    <property type="entry name" value="UBC-like"/>
    <property type="match status" value="1"/>
</dbReference>
<dbReference type="PROSITE" id="PS50127">
    <property type="entry name" value="UBC_2"/>
    <property type="match status" value="1"/>
</dbReference>
<evidence type="ECO:0000256" key="1">
    <source>
        <dbReference type="ARBA" id="ARBA00022786"/>
    </source>
</evidence>
<evidence type="ECO:0000259" key="2">
    <source>
        <dbReference type="PROSITE" id="PS50127"/>
    </source>
</evidence>
<dbReference type="InterPro" id="IPR050113">
    <property type="entry name" value="Ub_conjugating_enzyme"/>
</dbReference>
<organism evidence="3">
    <name type="scientific">Phaffia rhodozyma</name>
    <name type="common">Yeast</name>
    <name type="synonym">Xanthophyllomyces dendrorhous</name>
    <dbReference type="NCBI Taxonomy" id="264483"/>
    <lineage>
        <taxon>Eukaryota</taxon>
        <taxon>Fungi</taxon>
        <taxon>Dikarya</taxon>
        <taxon>Basidiomycota</taxon>
        <taxon>Agaricomycotina</taxon>
        <taxon>Tremellomycetes</taxon>
        <taxon>Cystofilobasidiales</taxon>
        <taxon>Mrakiaceae</taxon>
        <taxon>Phaffia</taxon>
    </lineage>
</organism>
<dbReference type="InterPro" id="IPR000608">
    <property type="entry name" value="UBC"/>
</dbReference>
<dbReference type="InterPro" id="IPR016135">
    <property type="entry name" value="UBQ-conjugating_enzyme/RWD"/>
</dbReference>
<reference evidence="3" key="1">
    <citation type="submission" date="2014-08" db="EMBL/GenBank/DDBJ databases">
        <authorList>
            <person name="Sharma Rahul"/>
            <person name="Thines Marco"/>
        </authorList>
    </citation>
    <scope>NUCLEOTIDE SEQUENCE</scope>
</reference>
<proteinExistence type="predicted"/>
<evidence type="ECO:0000313" key="3">
    <source>
        <dbReference type="EMBL" id="CDZ96685.1"/>
    </source>
</evidence>
<feature type="domain" description="UBC core" evidence="2">
    <location>
        <begin position="4"/>
        <end position="153"/>
    </location>
</feature>
<dbReference type="CDD" id="cd23808">
    <property type="entry name" value="UBCc_UBE2W"/>
    <property type="match status" value="1"/>
</dbReference>
<protein>
    <submittedName>
        <fullName evidence="3">Ubiquitin conjugating enzyme</fullName>
    </submittedName>
</protein>